<evidence type="ECO:0000313" key="2">
    <source>
        <dbReference type="Proteomes" id="UP001139028"/>
    </source>
</evidence>
<reference evidence="1" key="1">
    <citation type="journal article" date="2022" name="Arch. Microbiol.">
        <title>Microbulbifer okhotskensis sp. nov., isolated from a deep bottom sediment of the Okhotsk Sea.</title>
        <authorList>
            <person name="Romanenko L."/>
            <person name="Kurilenko V."/>
            <person name="Otstavnykh N."/>
            <person name="Velansky P."/>
            <person name="Isaeva M."/>
            <person name="Mikhailov V."/>
        </authorList>
    </citation>
    <scope>NUCLEOTIDE SEQUENCE</scope>
    <source>
        <strain evidence="1">OS29</strain>
    </source>
</reference>
<accession>A0A9X2ERE7</accession>
<comment type="caution">
    <text evidence="1">The sequence shown here is derived from an EMBL/GenBank/DDBJ whole genome shotgun (WGS) entry which is preliminary data.</text>
</comment>
<gene>
    <name evidence="1" type="ORF">MO867_19110</name>
</gene>
<dbReference type="AlphaFoldDB" id="A0A9X2ERE7"/>
<name>A0A9X2ERE7_9GAMM</name>
<dbReference type="RefSeq" id="WP_252472111.1">
    <property type="nucleotide sequence ID" value="NZ_JALBWM010000137.1"/>
</dbReference>
<keyword evidence="2" id="KW-1185">Reference proteome</keyword>
<feature type="non-terminal residue" evidence="1">
    <location>
        <position position="1"/>
    </location>
</feature>
<organism evidence="1 2">
    <name type="scientific">Microbulbifer okhotskensis</name>
    <dbReference type="NCBI Taxonomy" id="2926617"/>
    <lineage>
        <taxon>Bacteria</taxon>
        <taxon>Pseudomonadati</taxon>
        <taxon>Pseudomonadota</taxon>
        <taxon>Gammaproteobacteria</taxon>
        <taxon>Cellvibrionales</taxon>
        <taxon>Microbulbiferaceae</taxon>
        <taxon>Microbulbifer</taxon>
    </lineage>
</organism>
<proteinExistence type="predicted"/>
<evidence type="ECO:0000313" key="1">
    <source>
        <dbReference type="EMBL" id="MCO1336446.1"/>
    </source>
</evidence>
<sequence>TGSIAKGLNGYSIEKDGYCKSGGSVLSEIAIRELLWEWSRAYPERAGDSVSWPRMSSFARGMKSKHRENPELVNEVRAEETDQVVGMYLRAVKGRGNQEKAGVELAVFWLRYFRRWELQEVAKAVKRSVANIKTLCQIIESSIEVGYRMREES</sequence>
<dbReference type="Proteomes" id="UP001139028">
    <property type="component" value="Unassembled WGS sequence"/>
</dbReference>
<protein>
    <submittedName>
        <fullName evidence="1">Uncharacterized protein</fullName>
    </submittedName>
</protein>
<dbReference type="EMBL" id="JALBWM010000137">
    <property type="protein sequence ID" value="MCO1336446.1"/>
    <property type="molecule type" value="Genomic_DNA"/>
</dbReference>